<evidence type="ECO:0000313" key="9">
    <source>
        <dbReference type="Proteomes" id="UP000295252"/>
    </source>
</evidence>
<reference evidence="9" key="1">
    <citation type="journal article" date="2014" name="Science">
        <title>The coffee genome provides insight into the convergent evolution of caffeine biosynthesis.</title>
        <authorList>
            <person name="Denoeud F."/>
            <person name="Carretero-Paulet L."/>
            <person name="Dereeper A."/>
            <person name="Droc G."/>
            <person name="Guyot R."/>
            <person name="Pietrella M."/>
            <person name="Zheng C."/>
            <person name="Alberti A."/>
            <person name="Anthony F."/>
            <person name="Aprea G."/>
            <person name="Aury J.M."/>
            <person name="Bento P."/>
            <person name="Bernard M."/>
            <person name="Bocs S."/>
            <person name="Campa C."/>
            <person name="Cenci A."/>
            <person name="Combes M.C."/>
            <person name="Crouzillat D."/>
            <person name="Da Silva C."/>
            <person name="Daddiego L."/>
            <person name="De Bellis F."/>
            <person name="Dussert S."/>
            <person name="Garsmeur O."/>
            <person name="Gayraud T."/>
            <person name="Guignon V."/>
            <person name="Jahn K."/>
            <person name="Jamilloux V."/>
            <person name="Joet T."/>
            <person name="Labadie K."/>
            <person name="Lan T."/>
            <person name="Leclercq J."/>
            <person name="Lepelley M."/>
            <person name="Leroy T."/>
            <person name="Li L.T."/>
            <person name="Librado P."/>
            <person name="Lopez L."/>
            <person name="Munoz A."/>
            <person name="Noel B."/>
            <person name="Pallavicini A."/>
            <person name="Perrotta G."/>
            <person name="Poncet V."/>
            <person name="Pot D."/>
            <person name="Priyono X."/>
            <person name="Rigoreau M."/>
            <person name="Rouard M."/>
            <person name="Rozas J."/>
            <person name="Tranchant-Dubreuil C."/>
            <person name="VanBuren R."/>
            <person name="Zhang Q."/>
            <person name="Andrade A.C."/>
            <person name="Argout X."/>
            <person name="Bertrand B."/>
            <person name="de Kochko A."/>
            <person name="Graziosi G."/>
            <person name="Henry R.J."/>
            <person name="Jayarama X."/>
            <person name="Ming R."/>
            <person name="Nagai C."/>
            <person name="Rounsley S."/>
            <person name="Sankoff D."/>
            <person name="Giuliano G."/>
            <person name="Albert V.A."/>
            <person name="Wincker P."/>
            <person name="Lashermes P."/>
        </authorList>
    </citation>
    <scope>NUCLEOTIDE SEQUENCE [LARGE SCALE GENOMIC DNA]</scope>
    <source>
        <strain evidence="9">cv. DH200-94</strain>
    </source>
</reference>
<comment type="similarity">
    <text evidence="6">Belongs to the major facilitator superfamily. Phosphate:H(+) symporter (TC 2.A.1.9) family.</text>
</comment>
<dbReference type="InParanoid" id="A0A068UQ38"/>
<keyword evidence="3 7" id="KW-0812">Transmembrane</keyword>
<dbReference type="InterPro" id="IPR000109">
    <property type="entry name" value="POT_fam"/>
</dbReference>
<feature type="transmembrane region" description="Helical" evidence="7">
    <location>
        <begin position="218"/>
        <end position="238"/>
    </location>
</feature>
<gene>
    <name evidence="8" type="ORF">GSCOC_T00030094001</name>
</gene>
<feature type="transmembrane region" description="Helical" evidence="7">
    <location>
        <begin position="29"/>
        <end position="55"/>
    </location>
</feature>
<evidence type="ECO:0000256" key="2">
    <source>
        <dbReference type="ARBA" id="ARBA00005982"/>
    </source>
</evidence>
<feature type="transmembrane region" description="Helical" evidence="7">
    <location>
        <begin position="67"/>
        <end position="86"/>
    </location>
</feature>
<organism evidence="8 9">
    <name type="scientific">Coffea canephora</name>
    <name type="common">Robusta coffee</name>
    <dbReference type="NCBI Taxonomy" id="49390"/>
    <lineage>
        <taxon>Eukaryota</taxon>
        <taxon>Viridiplantae</taxon>
        <taxon>Streptophyta</taxon>
        <taxon>Embryophyta</taxon>
        <taxon>Tracheophyta</taxon>
        <taxon>Spermatophyta</taxon>
        <taxon>Magnoliopsida</taxon>
        <taxon>eudicotyledons</taxon>
        <taxon>Gunneridae</taxon>
        <taxon>Pentapetalae</taxon>
        <taxon>asterids</taxon>
        <taxon>lamiids</taxon>
        <taxon>Gentianales</taxon>
        <taxon>Rubiaceae</taxon>
        <taxon>Ixoroideae</taxon>
        <taxon>Gardenieae complex</taxon>
        <taxon>Bertiereae - Coffeeae clade</taxon>
        <taxon>Coffeeae</taxon>
        <taxon>Coffea</taxon>
    </lineage>
</organism>
<comment type="similarity">
    <text evidence="2">Belongs to the major facilitator superfamily. Proton-dependent oligopeptide transporter (POT/PTR) (TC 2.A.17) family.</text>
</comment>
<keyword evidence="4 7" id="KW-1133">Transmembrane helix</keyword>
<evidence type="ECO:0000256" key="1">
    <source>
        <dbReference type="ARBA" id="ARBA00004141"/>
    </source>
</evidence>
<feature type="transmembrane region" description="Helical" evidence="7">
    <location>
        <begin position="92"/>
        <end position="113"/>
    </location>
</feature>
<dbReference type="GO" id="GO:0022857">
    <property type="term" value="F:transmembrane transporter activity"/>
    <property type="evidence" value="ECO:0007669"/>
    <property type="project" value="InterPro"/>
</dbReference>
<dbReference type="PhylomeDB" id="A0A068UQ38"/>
<evidence type="ECO:0000256" key="4">
    <source>
        <dbReference type="ARBA" id="ARBA00022989"/>
    </source>
</evidence>
<dbReference type="GO" id="GO:0016020">
    <property type="term" value="C:membrane"/>
    <property type="evidence" value="ECO:0007669"/>
    <property type="project" value="UniProtKB-SubCell"/>
</dbReference>
<dbReference type="Proteomes" id="UP000295252">
    <property type="component" value="Chromosome I"/>
</dbReference>
<evidence type="ECO:0000313" key="8">
    <source>
        <dbReference type="EMBL" id="CDP09678.1"/>
    </source>
</evidence>
<dbReference type="AlphaFoldDB" id="A0A068UQ38"/>
<sequence length="354" mass="39628">MVWLLSEQKEVHSSVSSSTKQKGGFRASMFIYVFSTLDNIGFVANVASLVLYFHFVMQFDLTASANTLTNFMGSTFLLTVFGGFISDTYFNRLYTCLSFGILEVLVIVAATMVRSCGNLSIPVNPKELYETDDRDAIEHTSQFRFLNKAATVQEGETPEPWRVCTVTQVEEFKILIRMLPILLSTVIMNTCSAQLQTYSVLQGYSMNTRIGSLKFPSASIPVIPLVFMAILLPIYEFLFVPPARKFTGHPTGITQLQRVGIGLVLSFISMGIARLIEVKRRHQALKDPLKPISPFWLSFQYAIFGVGDIFALVGLAEFFYREAPKWMRSLATSLATDAKEFQAVNESAIYAVEN</sequence>
<feature type="transmembrane region" description="Helical" evidence="7">
    <location>
        <begin position="296"/>
        <end position="320"/>
    </location>
</feature>
<dbReference type="EMBL" id="HG739124">
    <property type="protein sequence ID" value="CDP09678.1"/>
    <property type="molecule type" value="Genomic_DNA"/>
</dbReference>
<evidence type="ECO:0000256" key="3">
    <source>
        <dbReference type="ARBA" id="ARBA00022692"/>
    </source>
</evidence>
<dbReference type="OMA" id="FLWISTA"/>
<protein>
    <submittedName>
        <fullName evidence="8">Uncharacterized protein</fullName>
    </submittedName>
</protein>
<keyword evidence="9" id="KW-1185">Reference proteome</keyword>
<evidence type="ECO:0000256" key="6">
    <source>
        <dbReference type="ARBA" id="ARBA00044504"/>
    </source>
</evidence>
<dbReference type="Pfam" id="PF00854">
    <property type="entry name" value="PTR2"/>
    <property type="match status" value="1"/>
</dbReference>
<dbReference type="Gramene" id="CDP09678">
    <property type="protein sequence ID" value="CDP09678"/>
    <property type="gene ID" value="GSCOC_T00030094001"/>
</dbReference>
<dbReference type="PANTHER" id="PTHR11654">
    <property type="entry name" value="OLIGOPEPTIDE TRANSPORTER-RELATED"/>
    <property type="match status" value="1"/>
</dbReference>
<feature type="transmembrane region" description="Helical" evidence="7">
    <location>
        <begin position="259"/>
        <end position="276"/>
    </location>
</feature>
<keyword evidence="5 7" id="KW-0472">Membrane</keyword>
<dbReference type="Gene3D" id="1.20.1250.20">
    <property type="entry name" value="MFS general substrate transporter like domains"/>
    <property type="match status" value="2"/>
</dbReference>
<accession>A0A068UQ38</accession>
<comment type="subcellular location">
    <subcellularLocation>
        <location evidence="1">Membrane</location>
        <topology evidence="1">Multi-pass membrane protein</topology>
    </subcellularLocation>
</comment>
<name>A0A068UQ38_COFCA</name>
<evidence type="ECO:0000256" key="5">
    <source>
        <dbReference type="ARBA" id="ARBA00023136"/>
    </source>
</evidence>
<proteinExistence type="inferred from homology"/>
<dbReference type="OrthoDB" id="8904098at2759"/>
<evidence type="ECO:0000256" key="7">
    <source>
        <dbReference type="SAM" id="Phobius"/>
    </source>
</evidence>
<dbReference type="InterPro" id="IPR036259">
    <property type="entry name" value="MFS_trans_sf"/>
</dbReference>